<dbReference type="GO" id="GO:0006120">
    <property type="term" value="P:mitochondrial electron transport, NADH to ubiquinone"/>
    <property type="evidence" value="ECO:0007669"/>
    <property type="project" value="InterPro"/>
</dbReference>
<evidence type="ECO:0008006" key="10">
    <source>
        <dbReference type="Google" id="ProtNLM"/>
    </source>
</evidence>
<dbReference type="PANTHER" id="PTHR21382">
    <property type="entry name" value="NADH-UBIQUINONE OXIDOREDUCTASE SUBUNIT"/>
    <property type="match status" value="1"/>
</dbReference>
<reference evidence="8" key="1">
    <citation type="submission" date="2020-01" db="EMBL/GenBank/DDBJ databases">
        <title>Genome Sequencing of Three Apophysomyces-Like Fungal Strains Confirms a Novel Fungal Genus in the Mucoromycota with divergent Burkholderia-like Endosymbiotic Bacteria.</title>
        <authorList>
            <person name="Stajich J.E."/>
            <person name="Macias A.M."/>
            <person name="Carter-House D."/>
            <person name="Lovett B."/>
            <person name="Kasson L.R."/>
            <person name="Berry K."/>
            <person name="Grigoriev I."/>
            <person name="Chang Y."/>
            <person name="Spatafora J."/>
            <person name="Kasson M.T."/>
        </authorList>
    </citation>
    <scope>NUCLEOTIDE SEQUENCE</scope>
    <source>
        <strain evidence="8">NRRL A-21654</strain>
    </source>
</reference>
<dbReference type="GO" id="GO:0005743">
    <property type="term" value="C:mitochondrial inner membrane"/>
    <property type="evidence" value="ECO:0007669"/>
    <property type="project" value="UniProtKB-SubCell"/>
</dbReference>
<gene>
    <name evidence="8" type="ORF">EC973_002910</name>
</gene>
<sequence>MTADNKDCLAEAGKTGAITGGFGLVVSAMQNTVQKHGEGAKGVFTRTGGTIALFAAMGGVFSLGECVAKDIRGEDDAVNAAIGGCAAGLVAGIKSTRSAHSIGKMCLACAGIGGTMFAYEYSGGLKGSLAGKSNEEKKEYRESFFKKSEQA</sequence>
<name>A0A8H7BIF9_9FUNG</name>
<accession>A0A8H7BIF9</accession>
<protein>
    <recommendedName>
        <fullName evidence="10">Complex I-B14.7</fullName>
    </recommendedName>
</protein>
<dbReference type="Pfam" id="PF02466">
    <property type="entry name" value="Tim17"/>
    <property type="match status" value="1"/>
</dbReference>
<keyword evidence="3" id="KW-0999">Mitochondrion inner membrane</keyword>
<comment type="subcellular location">
    <subcellularLocation>
        <location evidence="1">Mitochondrion inner membrane</location>
        <topology evidence="1">Multi-pass membrane protein</topology>
    </subcellularLocation>
</comment>
<dbReference type="Proteomes" id="UP000605846">
    <property type="component" value="Unassembled WGS sequence"/>
</dbReference>
<keyword evidence="5" id="KW-0496">Mitochondrion</keyword>
<keyword evidence="6" id="KW-0472">Membrane</keyword>
<dbReference type="GO" id="GO:0045271">
    <property type="term" value="C:respiratory chain complex I"/>
    <property type="evidence" value="ECO:0007669"/>
    <property type="project" value="InterPro"/>
</dbReference>
<dbReference type="EMBL" id="JABAYA010000186">
    <property type="protein sequence ID" value="KAF7722597.1"/>
    <property type="molecule type" value="Genomic_DNA"/>
</dbReference>
<evidence type="ECO:0000256" key="2">
    <source>
        <dbReference type="ARBA" id="ARBA00022692"/>
    </source>
</evidence>
<dbReference type="OrthoDB" id="1913277at2759"/>
<evidence type="ECO:0000256" key="1">
    <source>
        <dbReference type="ARBA" id="ARBA00004448"/>
    </source>
</evidence>
<organism evidence="8 9">
    <name type="scientific">Apophysomyces ossiformis</name>
    <dbReference type="NCBI Taxonomy" id="679940"/>
    <lineage>
        <taxon>Eukaryota</taxon>
        <taxon>Fungi</taxon>
        <taxon>Fungi incertae sedis</taxon>
        <taxon>Mucoromycota</taxon>
        <taxon>Mucoromycotina</taxon>
        <taxon>Mucoromycetes</taxon>
        <taxon>Mucorales</taxon>
        <taxon>Mucorineae</taxon>
        <taxon>Mucoraceae</taxon>
        <taxon>Apophysomyces</taxon>
    </lineage>
</organism>
<proteinExistence type="predicted"/>
<comment type="caution">
    <text evidence="8">The sequence shown here is derived from an EMBL/GenBank/DDBJ whole genome shotgun (WGS) entry which is preliminary data.</text>
</comment>
<evidence type="ECO:0000256" key="5">
    <source>
        <dbReference type="ARBA" id="ARBA00023128"/>
    </source>
</evidence>
<feature type="compositionally biased region" description="Basic and acidic residues" evidence="7">
    <location>
        <begin position="133"/>
        <end position="151"/>
    </location>
</feature>
<feature type="region of interest" description="Disordered" evidence="7">
    <location>
        <begin position="129"/>
        <end position="151"/>
    </location>
</feature>
<evidence type="ECO:0000256" key="4">
    <source>
        <dbReference type="ARBA" id="ARBA00022989"/>
    </source>
</evidence>
<evidence type="ECO:0000256" key="6">
    <source>
        <dbReference type="ARBA" id="ARBA00023136"/>
    </source>
</evidence>
<evidence type="ECO:0000256" key="7">
    <source>
        <dbReference type="SAM" id="MobiDB-lite"/>
    </source>
</evidence>
<dbReference type="AlphaFoldDB" id="A0A8H7BIF9"/>
<dbReference type="PANTHER" id="PTHR21382:SF1">
    <property type="entry name" value="NADH DEHYDROGENASE [UBIQUINONE] 1 ALPHA SUBCOMPLEX SUBUNIT 11"/>
    <property type="match status" value="1"/>
</dbReference>
<keyword evidence="9" id="KW-1185">Reference proteome</keyword>
<evidence type="ECO:0000313" key="9">
    <source>
        <dbReference type="Proteomes" id="UP000605846"/>
    </source>
</evidence>
<dbReference type="InterPro" id="IPR039205">
    <property type="entry name" value="NDUFA11"/>
</dbReference>
<keyword evidence="2" id="KW-0812">Transmembrane</keyword>
<evidence type="ECO:0000256" key="3">
    <source>
        <dbReference type="ARBA" id="ARBA00022792"/>
    </source>
</evidence>
<keyword evidence="4" id="KW-1133">Transmembrane helix</keyword>
<evidence type="ECO:0000313" key="8">
    <source>
        <dbReference type="EMBL" id="KAF7722597.1"/>
    </source>
</evidence>